<proteinExistence type="predicted"/>
<evidence type="ECO:0000313" key="2">
    <source>
        <dbReference type="Proteomes" id="UP000249057"/>
    </source>
</evidence>
<protein>
    <submittedName>
        <fullName evidence="1">Uncharacterized protein</fullName>
    </submittedName>
</protein>
<dbReference type="Proteomes" id="UP000249057">
    <property type="component" value="Unassembled WGS sequence"/>
</dbReference>
<organism evidence="1 2">
    <name type="scientific">Aspergillus brunneoviolaceus CBS 621.78</name>
    <dbReference type="NCBI Taxonomy" id="1450534"/>
    <lineage>
        <taxon>Eukaryota</taxon>
        <taxon>Fungi</taxon>
        <taxon>Dikarya</taxon>
        <taxon>Ascomycota</taxon>
        <taxon>Pezizomycotina</taxon>
        <taxon>Eurotiomycetes</taxon>
        <taxon>Eurotiomycetidae</taxon>
        <taxon>Eurotiales</taxon>
        <taxon>Aspergillaceae</taxon>
        <taxon>Aspergillus</taxon>
        <taxon>Aspergillus subgen. Circumdati</taxon>
    </lineage>
</organism>
<gene>
    <name evidence="1" type="ORF">BO95DRAFT_468977</name>
</gene>
<dbReference type="EMBL" id="KZ825416">
    <property type="protein sequence ID" value="RAH40203.1"/>
    <property type="molecule type" value="Genomic_DNA"/>
</dbReference>
<evidence type="ECO:0000313" key="1">
    <source>
        <dbReference type="EMBL" id="RAH40203.1"/>
    </source>
</evidence>
<sequence>MNGQVDCKRNRSEESAVGGTQRWPGGGGVVLEAHEIVVAGIPDTDEEHLPTVDPYSTIANQSVAPAELLARWKFHDPQTAAVYILSSLNGPIGIVQELPGTGKTFWIVRCLLLFLRNPRRDGKPYQLLIVSTCNDVGRILLSG</sequence>
<keyword evidence="2" id="KW-1185">Reference proteome</keyword>
<name>A0ACD1FTB0_9EURO</name>
<accession>A0ACD1FTB0</accession>
<reference evidence="1" key="1">
    <citation type="submission" date="2018-02" db="EMBL/GenBank/DDBJ databases">
        <title>The genomes of Aspergillus section Nigri reveals drivers in fungal speciation.</title>
        <authorList>
            <consortium name="DOE Joint Genome Institute"/>
            <person name="Vesth T.C."/>
            <person name="Nybo J."/>
            <person name="Theobald S."/>
            <person name="Brandl J."/>
            <person name="Frisvad J.C."/>
            <person name="Nielsen K.F."/>
            <person name="Lyhne E.K."/>
            <person name="Kogle M.E."/>
            <person name="Kuo A."/>
            <person name="Riley R."/>
            <person name="Clum A."/>
            <person name="Nolan M."/>
            <person name="Lipzen A."/>
            <person name="Salamov A."/>
            <person name="Henrissat B."/>
            <person name="Wiebenga A."/>
            <person name="De vries R.P."/>
            <person name="Grigoriev I.V."/>
            <person name="Mortensen U.H."/>
            <person name="Andersen M.R."/>
            <person name="Baker S.E."/>
        </authorList>
    </citation>
    <scope>NUCLEOTIDE SEQUENCE</scope>
    <source>
        <strain evidence="1">CBS 621.78</strain>
    </source>
</reference>